<feature type="compositionally biased region" description="Low complexity" evidence="1">
    <location>
        <begin position="156"/>
        <end position="200"/>
    </location>
</feature>
<reference evidence="2" key="1">
    <citation type="submission" date="2020-06" db="EMBL/GenBank/DDBJ databases">
        <authorList>
            <consortium name="Plant Systems Biology data submission"/>
        </authorList>
    </citation>
    <scope>NUCLEOTIDE SEQUENCE</scope>
    <source>
        <strain evidence="2">D6</strain>
    </source>
</reference>
<dbReference type="EMBL" id="CAICTM010000420">
    <property type="protein sequence ID" value="CAB9510130.1"/>
    <property type="molecule type" value="Genomic_DNA"/>
</dbReference>
<feature type="region of interest" description="Disordered" evidence="1">
    <location>
        <begin position="454"/>
        <end position="479"/>
    </location>
</feature>
<comment type="caution">
    <text evidence="2">The sequence shown here is derived from an EMBL/GenBank/DDBJ whole genome shotgun (WGS) entry which is preliminary data.</text>
</comment>
<feature type="region of interest" description="Disordered" evidence="1">
    <location>
        <begin position="421"/>
        <end position="442"/>
    </location>
</feature>
<dbReference type="AlphaFoldDB" id="A0A9N8HF78"/>
<feature type="compositionally biased region" description="Polar residues" evidence="1">
    <location>
        <begin position="233"/>
        <end position="246"/>
    </location>
</feature>
<accession>A0A9N8HF78</accession>
<sequence length="607" mass="67727">MSASVDRYYHPEKPLQHQANFGMMEKQDDEQSLSESHLSEDGDVDIRRKEGQQQQEDDLVSKSSMSSMSVFMNSLVGVHQSEDWSFCLQVDNAKPRDLPSPSAAAPAVDSGASAVSITRKNNGLSRWESTPSKNTPVAPSTRVRAMRPWRPPPTMSSASSSLNSNNSSFVSNNNNNNNNSTLNNNSTHNNNNNSSNINGSTRKLDAPMPRPQRYDSNRSLNTNAKRPQRYDSNRSLNQRFDSNRSLGQRFDSNRSLGQRFDSNRSLGQRYDSNRSLGQRYDSNRSLNREFSISDLSKQPSVRSLSSPNQPSHVPFHHDKSMDLRVLLEYEEDNFDDSVIIEGNEGQGVYLKIPTMQSSLWSSASTMTASFRTMASNRSLLSHYSISSVANHSHNNNNSVMHNYSTSSSWNSSHRSLFCKSQEELPMRPPSRTKSREQHFQSNACERAVRRPVRIPSDRSMLSTSVHQSPPPDTTTATPPPAAAAAAVVLANTTSACDSLLPALNYNQEGEDSTSHLEFRLIRSLSEQTLETAVLWQQQQLQQPQTLDAADNAVGYRYLKRTLSDSLLFSSQDFNSSSMLSESINSSSAHLSSFVLQQQQQLPSPKND</sequence>
<evidence type="ECO:0000256" key="1">
    <source>
        <dbReference type="SAM" id="MobiDB-lite"/>
    </source>
</evidence>
<dbReference type="Proteomes" id="UP001153069">
    <property type="component" value="Unassembled WGS sequence"/>
</dbReference>
<feature type="compositionally biased region" description="Polar residues" evidence="1">
    <location>
        <begin position="120"/>
        <end position="138"/>
    </location>
</feature>
<name>A0A9N8HF78_9STRA</name>
<protein>
    <submittedName>
        <fullName evidence="2">Uncharacterized protein</fullName>
    </submittedName>
</protein>
<feature type="compositionally biased region" description="Pro residues" evidence="1">
    <location>
        <begin position="468"/>
        <end position="479"/>
    </location>
</feature>
<feature type="region of interest" description="Disordered" evidence="1">
    <location>
        <begin position="1"/>
        <end position="64"/>
    </location>
</feature>
<feature type="compositionally biased region" description="Basic and acidic residues" evidence="1">
    <location>
        <begin position="37"/>
        <end position="51"/>
    </location>
</feature>
<keyword evidence="3" id="KW-1185">Reference proteome</keyword>
<evidence type="ECO:0000313" key="2">
    <source>
        <dbReference type="EMBL" id="CAB9510130.1"/>
    </source>
</evidence>
<proteinExistence type="predicted"/>
<feature type="compositionally biased region" description="Polar residues" evidence="1">
    <location>
        <begin position="283"/>
        <end position="311"/>
    </location>
</feature>
<gene>
    <name evidence="2" type="ORF">SEMRO_421_G139580.1</name>
</gene>
<feature type="region of interest" description="Disordered" evidence="1">
    <location>
        <begin position="120"/>
        <end position="317"/>
    </location>
</feature>
<organism evidence="2 3">
    <name type="scientific">Seminavis robusta</name>
    <dbReference type="NCBI Taxonomy" id="568900"/>
    <lineage>
        <taxon>Eukaryota</taxon>
        <taxon>Sar</taxon>
        <taxon>Stramenopiles</taxon>
        <taxon>Ochrophyta</taxon>
        <taxon>Bacillariophyta</taxon>
        <taxon>Bacillariophyceae</taxon>
        <taxon>Bacillariophycidae</taxon>
        <taxon>Naviculales</taxon>
        <taxon>Naviculaceae</taxon>
        <taxon>Seminavis</taxon>
    </lineage>
</organism>
<evidence type="ECO:0000313" key="3">
    <source>
        <dbReference type="Proteomes" id="UP001153069"/>
    </source>
</evidence>